<feature type="region of interest" description="Disordered" evidence="4">
    <location>
        <begin position="142"/>
        <end position="165"/>
    </location>
</feature>
<comment type="caution">
    <text evidence="7">The sequence shown here is derived from an EMBL/GenBank/DDBJ whole genome shotgun (WGS) entry which is preliminary data.</text>
</comment>
<dbReference type="SMART" id="SM00526">
    <property type="entry name" value="H15"/>
    <property type="match status" value="1"/>
</dbReference>
<dbReference type="AlphaFoldDB" id="A0AAD8INC8"/>
<dbReference type="InterPro" id="IPR005818">
    <property type="entry name" value="Histone_H1/H5_H15"/>
</dbReference>
<feature type="domain" description="H15" evidence="6">
    <location>
        <begin position="61"/>
        <end position="130"/>
    </location>
</feature>
<evidence type="ECO:0000256" key="4">
    <source>
        <dbReference type="SAM" id="MobiDB-lite"/>
    </source>
</evidence>
<dbReference type="GO" id="GO:0031492">
    <property type="term" value="F:nucleosomal DNA binding"/>
    <property type="evidence" value="ECO:0007669"/>
    <property type="project" value="TreeGrafter"/>
</dbReference>
<comment type="subcellular location">
    <subcellularLocation>
        <location evidence="1">Nucleus</location>
    </subcellularLocation>
</comment>
<dbReference type="PROSITE" id="PS51504">
    <property type="entry name" value="H15"/>
    <property type="match status" value="1"/>
</dbReference>
<evidence type="ECO:0000256" key="5">
    <source>
        <dbReference type="SAM" id="SignalP"/>
    </source>
</evidence>
<evidence type="ECO:0000256" key="3">
    <source>
        <dbReference type="ARBA" id="ARBA00023242"/>
    </source>
</evidence>
<dbReference type="Pfam" id="PF00538">
    <property type="entry name" value="Linker_histone"/>
    <property type="match status" value="1"/>
</dbReference>
<dbReference type="CDD" id="cd00073">
    <property type="entry name" value="H15"/>
    <property type="match status" value="1"/>
</dbReference>
<reference evidence="7" key="2">
    <citation type="submission" date="2023-05" db="EMBL/GenBank/DDBJ databases">
        <authorList>
            <person name="Schelkunov M.I."/>
        </authorList>
    </citation>
    <scope>NUCLEOTIDE SEQUENCE</scope>
    <source>
        <strain evidence="7">Hsosn_3</strain>
        <tissue evidence="7">Leaf</tissue>
    </source>
</reference>
<organism evidence="7 8">
    <name type="scientific">Heracleum sosnowskyi</name>
    <dbReference type="NCBI Taxonomy" id="360622"/>
    <lineage>
        <taxon>Eukaryota</taxon>
        <taxon>Viridiplantae</taxon>
        <taxon>Streptophyta</taxon>
        <taxon>Embryophyta</taxon>
        <taxon>Tracheophyta</taxon>
        <taxon>Spermatophyta</taxon>
        <taxon>Magnoliopsida</taxon>
        <taxon>eudicotyledons</taxon>
        <taxon>Gunneridae</taxon>
        <taxon>Pentapetalae</taxon>
        <taxon>asterids</taxon>
        <taxon>campanulids</taxon>
        <taxon>Apiales</taxon>
        <taxon>Apiaceae</taxon>
        <taxon>Apioideae</taxon>
        <taxon>apioid superclade</taxon>
        <taxon>Tordylieae</taxon>
        <taxon>Tordyliinae</taxon>
        <taxon>Heracleum</taxon>
    </lineage>
</organism>
<dbReference type="PANTHER" id="PTHR11467">
    <property type="entry name" value="HISTONE H1"/>
    <property type="match status" value="1"/>
</dbReference>
<dbReference type="PANTHER" id="PTHR11467:SF29">
    <property type="entry name" value="OS03G0711600 PROTEIN"/>
    <property type="match status" value="1"/>
</dbReference>
<dbReference type="GO" id="GO:0006334">
    <property type="term" value="P:nucleosome assembly"/>
    <property type="evidence" value="ECO:0007669"/>
    <property type="project" value="InterPro"/>
</dbReference>
<dbReference type="GO" id="GO:0030261">
    <property type="term" value="P:chromosome condensation"/>
    <property type="evidence" value="ECO:0007669"/>
    <property type="project" value="TreeGrafter"/>
</dbReference>
<proteinExistence type="predicted"/>
<dbReference type="GO" id="GO:0005730">
    <property type="term" value="C:nucleolus"/>
    <property type="evidence" value="ECO:0007669"/>
    <property type="project" value="TreeGrafter"/>
</dbReference>
<keyword evidence="8" id="KW-1185">Reference proteome</keyword>
<keyword evidence="3" id="KW-0539">Nucleus</keyword>
<keyword evidence="5" id="KW-0732">Signal</keyword>
<dbReference type="InterPro" id="IPR036388">
    <property type="entry name" value="WH-like_DNA-bd_sf"/>
</dbReference>
<dbReference type="SUPFAM" id="SSF46785">
    <property type="entry name" value="Winged helix' DNA-binding domain"/>
    <property type="match status" value="1"/>
</dbReference>
<evidence type="ECO:0000313" key="7">
    <source>
        <dbReference type="EMBL" id="KAK1388268.1"/>
    </source>
</evidence>
<dbReference type="EMBL" id="JAUIZM010000004">
    <property type="protein sequence ID" value="KAK1388268.1"/>
    <property type="molecule type" value="Genomic_DNA"/>
</dbReference>
<feature type="signal peptide" evidence="5">
    <location>
        <begin position="1"/>
        <end position="20"/>
    </location>
</feature>
<evidence type="ECO:0000313" key="8">
    <source>
        <dbReference type="Proteomes" id="UP001237642"/>
    </source>
</evidence>
<dbReference type="GO" id="GO:0003690">
    <property type="term" value="F:double-stranded DNA binding"/>
    <property type="evidence" value="ECO:0007669"/>
    <property type="project" value="TreeGrafter"/>
</dbReference>
<dbReference type="GO" id="GO:0045910">
    <property type="term" value="P:negative regulation of DNA recombination"/>
    <property type="evidence" value="ECO:0007669"/>
    <property type="project" value="TreeGrafter"/>
</dbReference>
<dbReference type="Proteomes" id="UP001237642">
    <property type="component" value="Unassembled WGS sequence"/>
</dbReference>
<feature type="chain" id="PRO_5042216292" evidence="5">
    <location>
        <begin position="21"/>
        <end position="403"/>
    </location>
</feature>
<keyword evidence="2" id="KW-0238">DNA-binding</keyword>
<reference evidence="7" key="1">
    <citation type="submission" date="2023-02" db="EMBL/GenBank/DDBJ databases">
        <title>Genome of toxic invasive species Heracleum sosnowskyi carries increased number of genes despite the absence of recent whole-genome duplications.</title>
        <authorList>
            <person name="Schelkunov M."/>
            <person name="Shtratnikova V."/>
            <person name="Makarenko M."/>
            <person name="Klepikova A."/>
            <person name="Omelchenko D."/>
            <person name="Novikova G."/>
            <person name="Obukhova E."/>
            <person name="Bogdanov V."/>
            <person name="Penin A."/>
            <person name="Logacheva M."/>
        </authorList>
    </citation>
    <scope>NUCLEOTIDE SEQUENCE</scope>
    <source>
        <strain evidence="7">Hsosn_3</strain>
        <tissue evidence="7">Leaf</tissue>
    </source>
</reference>
<evidence type="ECO:0000256" key="1">
    <source>
        <dbReference type="ARBA" id="ARBA00004123"/>
    </source>
</evidence>
<sequence length="403" mass="41807">MWLQVVVATALVGMFVPVEGMGGAGRPFNMASKKSHSNLPPATGPNFQSTYAAVNNDDQLNHPPYNEMITAAIVAMKERGGLSRQSIAKYIESEYKNLSPSHATLLTQELAKMTNQGQLVMNKHSYMLSGFGNSQSFVKGSVVTKRRPGRPPKIPSNGGGVGGEASPAVSCVSGLPVIGAASVMIGAVPMLVPIGEVDEGTPLKRRMGGPPTLHTVVAEAEPGAGVEAVSVGRRLGRPPKDNSGIVGVGTGEGGSVLGKRGRGRVVMEACMVSSLVGNNDRMEWGCQRPHKSGDVDSSGHSDGVAVLVPVEGMGGAGRASKIDVRRPKKQSKVKHVVDIVKNLNTEVAPIASRGLQEVRGNALMCAPVSSGALGREGAPSSDQGGPGSDPVEPLCAQCQNLRF</sequence>
<dbReference type="Gene3D" id="1.10.10.10">
    <property type="entry name" value="Winged helix-like DNA-binding domain superfamily/Winged helix DNA-binding domain"/>
    <property type="match status" value="1"/>
</dbReference>
<dbReference type="GO" id="GO:0000786">
    <property type="term" value="C:nucleosome"/>
    <property type="evidence" value="ECO:0007669"/>
    <property type="project" value="InterPro"/>
</dbReference>
<accession>A0AAD8INC8</accession>
<name>A0AAD8INC8_9APIA</name>
<gene>
    <name evidence="7" type="ORF">POM88_016446</name>
</gene>
<protein>
    <submittedName>
        <fullName evidence="7">H15 domain-containing protein</fullName>
    </submittedName>
</protein>
<evidence type="ECO:0000259" key="6">
    <source>
        <dbReference type="PROSITE" id="PS51504"/>
    </source>
</evidence>
<dbReference type="InterPro" id="IPR036390">
    <property type="entry name" value="WH_DNA-bd_sf"/>
</dbReference>
<feature type="region of interest" description="Disordered" evidence="4">
    <location>
        <begin position="372"/>
        <end position="393"/>
    </location>
</feature>
<evidence type="ECO:0000256" key="2">
    <source>
        <dbReference type="ARBA" id="ARBA00023125"/>
    </source>
</evidence>